<evidence type="ECO:0000256" key="1">
    <source>
        <dbReference type="SAM" id="MobiDB-lite"/>
    </source>
</evidence>
<gene>
    <name evidence="2" type="ORF">NDES1114_LOCUS19686</name>
</gene>
<feature type="compositionally biased region" description="Acidic residues" evidence="1">
    <location>
        <begin position="149"/>
        <end position="160"/>
    </location>
</feature>
<dbReference type="EMBL" id="HBGF01029652">
    <property type="protein sequence ID" value="CAD9125607.1"/>
    <property type="molecule type" value="Transcribed_RNA"/>
</dbReference>
<feature type="region of interest" description="Disordered" evidence="1">
    <location>
        <begin position="124"/>
        <end position="191"/>
    </location>
</feature>
<feature type="compositionally biased region" description="Basic and acidic residues" evidence="1">
    <location>
        <begin position="136"/>
        <end position="148"/>
    </location>
</feature>
<name>A0A7S1Q8N5_NEODS</name>
<feature type="region of interest" description="Disordered" evidence="1">
    <location>
        <begin position="1"/>
        <end position="76"/>
    </location>
</feature>
<accession>A0A7S1Q8N5</accession>
<reference evidence="2" key="1">
    <citation type="submission" date="2021-01" db="EMBL/GenBank/DDBJ databases">
        <authorList>
            <person name="Corre E."/>
            <person name="Pelletier E."/>
            <person name="Niang G."/>
            <person name="Scheremetjew M."/>
            <person name="Finn R."/>
            <person name="Kale V."/>
            <person name="Holt S."/>
            <person name="Cochrane G."/>
            <person name="Meng A."/>
            <person name="Brown T."/>
            <person name="Cohen L."/>
        </authorList>
    </citation>
    <scope>NUCLEOTIDE SEQUENCE</scope>
    <source>
        <strain evidence="2">CCAP 1951/1</strain>
    </source>
</reference>
<proteinExistence type="predicted"/>
<evidence type="ECO:0000313" key="2">
    <source>
        <dbReference type="EMBL" id="CAD9125607.1"/>
    </source>
</evidence>
<sequence length="191" mass="19319">MPGGCDLSGPTDSGSDEDDALDAMLRAAAAAGASTTDQGDNTVDATVDDVDGARRDPPTPRPSPAAAVATSLDSGAGGDGCLGVTAEEELCRMFGNLVQGGLIRSSDLVQGGFTEAARTAMTRDRDATWRRGGGGGRDRRCRADRGSDADGDTDGDDSDDCAAAAAHPAPPFVAAAGRGRTHRRARAEDVV</sequence>
<feature type="compositionally biased region" description="Low complexity" evidence="1">
    <location>
        <begin position="22"/>
        <end position="45"/>
    </location>
</feature>
<organism evidence="2">
    <name type="scientific">Neobodo designis</name>
    <name type="common">Flagellated protozoan</name>
    <name type="synonym">Bodo designis</name>
    <dbReference type="NCBI Taxonomy" id="312471"/>
    <lineage>
        <taxon>Eukaryota</taxon>
        <taxon>Discoba</taxon>
        <taxon>Euglenozoa</taxon>
        <taxon>Kinetoplastea</taxon>
        <taxon>Metakinetoplastina</taxon>
        <taxon>Neobodonida</taxon>
        <taxon>Neobodo</taxon>
    </lineage>
</organism>
<protein>
    <submittedName>
        <fullName evidence="2">Uncharacterized protein</fullName>
    </submittedName>
</protein>
<dbReference type="AlphaFoldDB" id="A0A7S1Q8N5"/>